<evidence type="ECO:0000313" key="2">
    <source>
        <dbReference type="EMBL" id="QNO55572.1"/>
    </source>
</evidence>
<evidence type="ECO:0000256" key="1">
    <source>
        <dbReference type="SAM" id="Phobius"/>
    </source>
</evidence>
<keyword evidence="1" id="KW-1133">Transmembrane helix</keyword>
<dbReference type="EMBL" id="MT631622">
    <property type="protein sequence ID" value="QNO55572.1"/>
    <property type="molecule type" value="Genomic_DNA"/>
</dbReference>
<dbReference type="AlphaFoldDB" id="A0A7G9Z5N8"/>
<organism evidence="2">
    <name type="scientific">Candidatus Methanophaga sp. ANME-1 ERB7</name>
    <dbReference type="NCBI Taxonomy" id="2759913"/>
    <lineage>
        <taxon>Archaea</taxon>
        <taxon>Methanobacteriati</taxon>
        <taxon>Methanobacteriota</taxon>
        <taxon>Stenosarchaea group</taxon>
        <taxon>Methanomicrobia</taxon>
        <taxon>Candidatus Methanophagales</taxon>
        <taxon>Candidatus Methanophagaceae</taxon>
        <taxon>Candidatus Methanophaga</taxon>
    </lineage>
</organism>
<protein>
    <submittedName>
        <fullName evidence="2">Uncharacterized protein</fullName>
    </submittedName>
</protein>
<keyword evidence="1" id="KW-0472">Membrane</keyword>
<reference evidence="2" key="1">
    <citation type="submission" date="2020-06" db="EMBL/GenBank/DDBJ databases">
        <title>Unique genomic features of the anaerobic methanotrophic archaea.</title>
        <authorList>
            <person name="Chadwick G.L."/>
            <person name="Skennerton C.T."/>
            <person name="Laso-Perez R."/>
            <person name="Leu A.O."/>
            <person name="Speth D.R."/>
            <person name="Yu H."/>
            <person name="Morgan-Lang C."/>
            <person name="Hatzenpichler R."/>
            <person name="Goudeau D."/>
            <person name="Malmstrom R."/>
            <person name="Brazelton W.J."/>
            <person name="Woyke T."/>
            <person name="Hallam S.J."/>
            <person name="Tyson G.W."/>
            <person name="Wegener G."/>
            <person name="Boetius A."/>
            <person name="Orphan V."/>
        </authorList>
    </citation>
    <scope>NUCLEOTIDE SEQUENCE</scope>
</reference>
<keyword evidence="1" id="KW-0812">Transmembrane</keyword>
<gene>
    <name evidence="2" type="ORF">BJEEAEJC_00014</name>
</gene>
<proteinExistence type="predicted"/>
<feature type="transmembrane region" description="Helical" evidence="1">
    <location>
        <begin position="684"/>
        <end position="703"/>
    </location>
</feature>
<feature type="transmembrane region" description="Helical" evidence="1">
    <location>
        <begin position="718"/>
        <end position="739"/>
    </location>
</feature>
<name>A0A7G9Z5N8_9EURY</name>
<sequence>MKDSLKFALFAFLILVLLVGLGVGETEAQSPIDITPKELVILGITETQPFQHPFTVWAVNENITELIFSPGNLMEITRGKSFIAGTNVQVNPAVTRINKGLSQDFVVTVQNIPESGQYDGSITVSYKDQPVDAQDTLPISVRAAKFNVTPPQILLKFDKSFLGFGGTKSRTLALNEFSGQAPQEMIATLAKSTSVRLDPLIHGEDKSEVISKDKILKSVVIDNTSGGQGLTIKATFANPQVAAGTYSGTLTVLSTDLGRLTSVPVEVQVRYPWWLALLLIFAGILVSLMVSWWNTTGKKKNAIHGDVLKLREKLSSSDIIRTCREEIEDMLNKVHELLDDDKWDDAQNKTKDAKTSLETCVDKKKGLRKKAEEVGGMIDLENDVRGKVMKLVNNNTGADVLNVYLPSLEGDLKTLKKEIDDEHYDSGDDDTLKEKITDLEKKLNAFTDPAPDGLLNGLANLEEDLRSFPQAYHDMLERGFIQPIRKDLSDVRRDINIEGLSGKIKSAHTQFEIVDELLNWDRLIDEYQQKGYVMSNAKSELQNCKDYLKSGIYLTEKSVDDIKKAIEKDKLEAKGKLPPSYRQKFEAAFSDPDRQTRSIKMASILSEALGTEDLPGKDKLSLMTLLRDIETSVEISPSEVETAQVPAFEAREVPSPSLLQRLQSHWDSFRLWWTPERKESTINIVLHLIVISILAVLGFSQLYANNPTFGARNVWEEYLALFLWGFGIQTGTATVTGVLKTFRGT</sequence>
<accession>A0A7G9Z5N8</accession>
<feature type="transmembrane region" description="Helical" evidence="1">
    <location>
        <begin position="271"/>
        <end position="293"/>
    </location>
</feature>